<dbReference type="Proteomes" id="UP000324800">
    <property type="component" value="Unassembled WGS sequence"/>
</dbReference>
<dbReference type="AlphaFoldDB" id="A0A5J4W9W3"/>
<evidence type="ECO:0000313" key="2">
    <source>
        <dbReference type="Proteomes" id="UP000324800"/>
    </source>
</evidence>
<evidence type="ECO:0000313" key="1">
    <source>
        <dbReference type="EMBL" id="KAA6391312.1"/>
    </source>
</evidence>
<gene>
    <name evidence="1" type="ORF">EZS28_013159</name>
</gene>
<comment type="caution">
    <text evidence="1">The sequence shown here is derived from an EMBL/GenBank/DDBJ whole genome shotgun (WGS) entry which is preliminary data.</text>
</comment>
<name>A0A5J4W9W3_9EUKA</name>
<proteinExistence type="predicted"/>
<organism evidence="1 2">
    <name type="scientific">Streblomastix strix</name>
    <dbReference type="NCBI Taxonomy" id="222440"/>
    <lineage>
        <taxon>Eukaryota</taxon>
        <taxon>Metamonada</taxon>
        <taxon>Preaxostyla</taxon>
        <taxon>Oxymonadida</taxon>
        <taxon>Streblomastigidae</taxon>
        <taxon>Streblomastix</taxon>
    </lineage>
</organism>
<reference evidence="1 2" key="1">
    <citation type="submission" date="2019-03" db="EMBL/GenBank/DDBJ databases">
        <title>Single cell metagenomics reveals metabolic interactions within the superorganism composed of flagellate Streblomastix strix and complex community of Bacteroidetes bacteria on its surface.</title>
        <authorList>
            <person name="Treitli S.C."/>
            <person name="Kolisko M."/>
            <person name="Husnik F."/>
            <person name="Keeling P."/>
            <person name="Hampl V."/>
        </authorList>
    </citation>
    <scope>NUCLEOTIDE SEQUENCE [LARGE SCALE GENOMIC DNA]</scope>
    <source>
        <strain evidence="1">ST1C</strain>
    </source>
</reference>
<sequence length="105" mass="12302">METRRKFEKQKWQIDEVGAIQRLGRKKRSKSLLPTVNIEKPHPAMKTQKQVKLRSTNQVNKLACRIRKVKNLDKVTCASDVKFRLKTYSSLMTVQRASKLAELKY</sequence>
<accession>A0A5J4W9W3</accession>
<dbReference type="EMBL" id="SNRW01002920">
    <property type="protein sequence ID" value="KAA6391312.1"/>
    <property type="molecule type" value="Genomic_DNA"/>
</dbReference>
<protein>
    <submittedName>
        <fullName evidence="1">Uncharacterized protein</fullName>
    </submittedName>
</protein>